<dbReference type="Pfam" id="PF22043">
    <property type="entry name" value="DUF6935"/>
    <property type="match status" value="1"/>
</dbReference>
<evidence type="ECO:0000256" key="2">
    <source>
        <dbReference type="SAM" id="SignalP"/>
    </source>
</evidence>
<evidence type="ECO:0000313" key="5">
    <source>
        <dbReference type="Proteomes" id="UP000189956"/>
    </source>
</evidence>
<evidence type="ECO:0000256" key="1">
    <source>
        <dbReference type="SAM" id="MobiDB-lite"/>
    </source>
</evidence>
<gene>
    <name evidence="4" type="ORF">SAMN02745205_01034</name>
</gene>
<accession>A0A1T4L5C8</accession>
<dbReference type="Proteomes" id="UP000189956">
    <property type="component" value="Unassembled WGS sequence"/>
</dbReference>
<dbReference type="EMBL" id="FUWL01000006">
    <property type="protein sequence ID" value="SJZ49803.1"/>
    <property type="molecule type" value="Genomic_DNA"/>
</dbReference>
<organism evidence="4 5">
    <name type="scientific">Porphyromonas cangingivalis</name>
    <dbReference type="NCBI Taxonomy" id="36874"/>
    <lineage>
        <taxon>Bacteria</taxon>
        <taxon>Pseudomonadati</taxon>
        <taxon>Bacteroidota</taxon>
        <taxon>Bacteroidia</taxon>
        <taxon>Bacteroidales</taxon>
        <taxon>Porphyromonadaceae</taxon>
        <taxon>Porphyromonas</taxon>
    </lineage>
</organism>
<keyword evidence="2" id="KW-0732">Signal</keyword>
<feature type="compositionally biased region" description="Basic and acidic residues" evidence="1">
    <location>
        <begin position="32"/>
        <end position="46"/>
    </location>
</feature>
<name>A0A1T4L5C8_PORCN</name>
<sequence length="253" mass="28092">MKLNRLHLSLLSLATVASLALSSCGGSTTPDNGKKQTPEDTKKENPDNNPNTGNLPALSVSIEGEINPTTFVSGQKGSVSFNRFPASVEEFKQVRNQIGKTPHGAAALNIMALEMYRRNANIGMQCLEIIGTKNYVAPKGALMNKLKGGVKKPYQYAAYLDGARYDNGYKPTKPYTIRVKVDEGRQYGKSGNDIIYLNLYIVNNGSDKDAIIKLTRHDEENMDPKNEYFLVYMSDAYFNVRDIKFDQTFEGLD</sequence>
<feature type="region of interest" description="Disordered" evidence="1">
    <location>
        <begin position="24"/>
        <end position="57"/>
    </location>
</feature>
<reference evidence="4 5" key="1">
    <citation type="submission" date="2017-02" db="EMBL/GenBank/DDBJ databases">
        <authorList>
            <person name="Peterson S.W."/>
        </authorList>
    </citation>
    <scope>NUCLEOTIDE SEQUENCE [LARGE SCALE GENOMIC DNA]</scope>
    <source>
        <strain evidence="4 5">ATCC 700135</strain>
    </source>
</reference>
<proteinExistence type="predicted"/>
<dbReference type="InterPro" id="IPR053907">
    <property type="entry name" value="DUF6935"/>
</dbReference>
<evidence type="ECO:0000313" key="4">
    <source>
        <dbReference type="EMBL" id="SJZ49803.1"/>
    </source>
</evidence>
<dbReference type="PROSITE" id="PS51257">
    <property type="entry name" value="PROKAR_LIPOPROTEIN"/>
    <property type="match status" value="1"/>
</dbReference>
<feature type="domain" description="DUF6935" evidence="3">
    <location>
        <begin position="82"/>
        <end position="243"/>
    </location>
</feature>
<dbReference type="AlphaFoldDB" id="A0A1T4L5C8"/>
<protein>
    <submittedName>
        <fullName evidence="4">D-methionine transport system substrate-binding protein</fullName>
    </submittedName>
</protein>
<evidence type="ECO:0000259" key="3">
    <source>
        <dbReference type="Pfam" id="PF22043"/>
    </source>
</evidence>
<feature type="signal peptide" evidence="2">
    <location>
        <begin position="1"/>
        <end position="20"/>
    </location>
</feature>
<feature type="chain" id="PRO_5010569925" evidence="2">
    <location>
        <begin position="21"/>
        <end position="253"/>
    </location>
</feature>
<dbReference type="RefSeq" id="WP_025837502.1">
    <property type="nucleotide sequence ID" value="NZ_FUWL01000006.1"/>
</dbReference>